<keyword evidence="4" id="KW-0812">Transmembrane</keyword>
<dbReference type="AlphaFoldDB" id="A0A4U7MR46"/>
<sequence>MSAPRSSSTIFKVGVGIYLASALVFCVDLFGEISGFYLFEVSWLVHELIELATMFGFVIGAFLLWRSNRQLDLRNQEVERHLQAAQGEFFAMLNLQFDRWGLSNAERDVAMLTVKGLSVAEIAELRKTSQGTIKSQNNAIYRKADVKSRTQLVGALIDELLIVE</sequence>
<name>A0A4U7MR46_9RHOB</name>
<dbReference type="Pfam" id="PF00196">
    <property type="entry name" value="GerE"/>
    <property type="match status" value="1"/>
</dbReference>
<evidence type="ECO:0000313" key="6">
    <source>
        <dbReference type="EMBL" id="TKZ15409.1"/>
    </source>
</evidence>
<keyword evidence="7" id="KW-1185">Reference proteome</keyword>
<protein>
    <submittedName>
        <fullName evidence="6">Helix-turn-helix transcriptional regulator</fullName>
    </submittedName>
</protein>
<dbReference type="Gene3D" id="1.10.10.10">
    <property type="entry name" value="Winged helix-like DNA-binding domain superfamily/Winged helix DNA-binding domain"/>
    <property type="match status" value="1"/>
</dbReference>
<feature type="transmembrane region" description="Helical" evidence="4">
    <location>
        <begin position="43"/>
        <end position="65"/>
    </location>
</feature>
<evidence type="ECO:0000259" key="5">
    <source>
        <dbReference type="SMART" id="SM00421"/>
    </source>
</evidence>
<accession>A0A4U7MR46</accession>
<dbReference type="CDD" id="cd06170">
    <property type="entry name" value="LuxR_C_like"/>
    <property type="match status" value="1"/>
</dbReference>
<reference evidence="6 7" key="1">
    <citation type="submission" date="2019-04" db="EMBL/GenBank/DDBJ databases">
        <title>Genome sequence of Pelagicola litoralis CL-ES2.</title>
        <authorList>
            <person name="Cao J."/>
        </authorList>
    </citation>
    <scope>NUCLEOTIDE SEQUENCE [LARGE SCALE GENOMIC DNA]</scope>
    <source>
        <strain evidence="6 7">CL-ES2</strain>
    </source>
</reference>
<keyword evidence="2" id="KW-0238">DNA-binding</keyword>
<dbReference type="InterPro" id="IPR000792">
    <property type="entry name" value="Tscrpt_reg_LuxR_C"/>
</dbReference>
<evidence type="ECO:0000256" key="1">
    <source>
        <dbReference type="ARBA" id="ARBA00023015"/>
    </source>
</evidence>
<feature type="domain" description="HTH luxR-type" evidence="5">
    <location>
        <begin position="99"/>
        <end position="156"/>
    </location>
</feature>
<evidence type="ECO:0000256" key="4">
    <source>
        <dbReference type="SAM" id="Phobius"/>
    </source>
</evidence>
<proteinExistence type="predicted"/>
<keyword evidence="1" id="KW-0805">Transcription regulation</keyword>
<dbReference type="GO" id="GO:0006355">
    <property type="term" value="P:regulation of DNA-templated transcription"/>
    <property type="evidence" value="ECO:0007669"/>
    <property type="project" value="InterPro"/>
</dbReference>
<evidence type="ECO:0000313" key="7">
    <source>
        <dbReference type="Proteomes" id="UP000306575"/>
    </source>
</evidence>
<keyword evidence="4" id="KW-1133">Transmembrane helix</keyword>
<dbReference type="OrthoDB" id="8277135at2"/>
<keyword evidence="4" id="KW-0472">Membrane</keyword>
<gene>
    <name evidence="6" type="ORF">FAP39_17380</name>
</gene>
<dbReference type="InterPro" id="IPR016032">
    <property type="entry name" value="Sig_transdc_resp-reg_C-effctor"/>
</dbReference>
<evidence type="ECO:0000256" key="3">
    <source>
        <dbReference type="ARBA" id="ARBA00023163"/>
    </source>
</evidence>
<dbReference type="InterPro" id="IPR036388">
    <property type="entry name" value="WH-like_DNA-bd_sf"/>
</dbReference>
<dbReference type="GO" id="GO:0003677">
    <property type="term" value="F:DNA binding"/>
    <property type="evidence" value="ECO:0007669"/>
    <property type="project" value="UniProtKB-KW"/>
</dbReference>
<dbReference type="SUPFAM" id="SSF46894">
    <property type="entry name" value="C-terminal effector domain of the bipartite response regulators"/>
    <property type="match status" value="1"/>
</dbReference>
<organism evidence="6 7">
    <name type="scientific">Shimia litoralis</name>
    <dbReference type="NCBI Taxonomy" id="420403"/>
    <lineage>
        <taxon>Bacteria</taxon>
        <taxon>Pseudomonadati</taxon>
        <taxon>Pseudomonadota</taxon>
        <taxon>Alphaproteobacteria</taxon>
        <taxon>Rhodobacterales</taxon>
        <taxon>Roseobacteraceae</taxon>
    </lineage>
</organism>
<comment type="caution">
    <text evidence="6">The sequence shown here is derived from an EMBL/GenBank/DDBJ whole genome shotgun (WGS) entry which is preliminary data.</text>
</comment>
<dbReference type="SMART" id="SM00421">
    <property type="entry name" value="HTH_LUXR"/>
    <property type="match status" value="1"/>
</dbReference>
<dbReference type="PANTHER" id="PTHR44688:SF16">
    <property type="entry name" value="DNA-BINDING TRANSCRIPTIONAL ACTIVATOR DEVR_DOSR"/>
    <property type="match status" value="1"/>
</dbReference>
<keyword evidence="3" id="KW-0804">Transcription</keyword>
<dbReference type="Proteomes" id="UP000306575">
    <property type="component" value="Unassembled WGS sequence"/>
</dbReference>
<feature type="transmembrane region" description="Helical" evidence="4">
    <location>
        <begin position="9"/>
        <end position="31"/>
    </location>
</feature>
<evidence type="ECO:0000256" key="2">
    <source>
        <dbReference type="ARBA" id="ARBA00023125"/>
    </source>
</evidence>
<dbReference type="PANTHER" id="PTHR44688">
    <property type="entry name" value="DNA-BINDING TRANSCRIPTIONAL ACTIVATOR DEVR_DOSR"/>
    <property type="match status" value="1"/>
</dbReference>
<dbReference type="EMBL" id="SULI01000071">
    <property type="protein sequence ID" value="TKZ15409.1"/>
    <property type="molecule type" value="Genomic_DNA"/>
</dbReference>